<dbReference type="InterPro" id="IPR016195">
    <property type="entry name" value="Pol/histidinol_Pase-like"/>
</dbReference>
<dbReference type="InterPro" id="IPR003141">
    <property type="entry name" value="Pol/His_phosphatase_N"/>
</dbReference>
<dbReference type="InterPro" id="IPR004805">
    <property type="entry name" value="DnaE2/DnaE/PolC"/>
</dbReference>
<organism evidence="2">
    <name type="scientific">marine metagenome</name>
    <dbReference type="NCBI Taxonomy" id="408172"/>
    <lineage>
        <taxon>unclassified sequences</taxon>
        <taxon>metagenomes</taxon>
        <taxon>ecological metagenomes</taxon>
    </lineage>
</organism>
<reference evidence="2" key="1">
    <citation type="submission" date="2018-05" db="EMBL/GenBank/DDBJ databases">
        <authorList>
            <person name="Lanie J.A."/>
            <person name="Ng W.-L."/>
            <person name="Kazmierczak K.M."/>
            <person name="Andrzejewski T.M."/>
            <person name="Davidsen T.M."/>
            <person name="Wayne K.J."/>
            <person name="Tettelin H."/>
            <person name="Glass J.I."/>
            <person name="Rusch D."/>
            <person name="Podicherti R."/>
            <person name="Tsui H.-C.T."/>
            <person name="Winkler M.E."/>
        </authorList>
    </citation>
    <scope>NUCLEOTIDE SEQUENCE</scope>
</reference>
<evidence type="ECO:0000313" key="2">
    <source>
        <dbReference type="EMBL" id="SVB65760.1"/>
    </source>
</evidence>
<dbReference type="Pfam" id="PF02811">
    <property type="entry name" value="PHP"/>
    <property type="match status" value="1"/>
</dbReference>
<evidence type="ECO:0000259" key="1">
    <source>
        <dbReference type="SMART" id="SM00481"/>
    </source>
</evidence>
<proteinExistence type="predicted"/>
<accession>A0A382FRX6</accession>
<dbReference type="CDD" id="cd12113">
    <property type="entry name" value="PHP_PolIIIA_DnaE3"/>
    <property type="match status" value="1"/>
</dbReference>
<dbReference type="PANTHER" id="PTHR32294">
    <property type="entry name" value="DNA POLYMERASE III SUBUNIT ALPHA"/>
    <property type="match status" value="1"/>
</dbReference>
<dbReference type="SUPFAM" id="SSF89550">
    <property type="entry name" value="PHP domain-like"/>
    <property type="match status" value="1"/>
</dbReference>
<name>A0A382FRX6_9ZZZZ</name>
<dbReference type="PANTHER" id="PTHR32294:SF0">
    <property type="entry name" value="DNA POLYMERASE III SUBUNIT ALPHA"/>
    <property type="match status" value="1"/>
</dbReference>
<feature type="domain" description="Polymerase/histidinol phosphatase N-terminal" evidence="1">
    <location>
        <begin position="7"/>
        <end position="74"/>
    </location>
</feature>
<sequence>MAQPEFVHLHVHSEFSMLDGACRLDKLLDRAVELKFPSLAITDHGVMHGAVDFYQASHKAGVKPIIGCEMYIAPGSRFDRKANSRTGKDGYNHLLLLAENETGYKNLVRLTTAAHLEGFYYKPRIDKELLEEHKEGIIALSGCLASEIPQAIMRKDMDKARESLDWFKQVFGKERFYLELQNHGINEQTVVNRHLIPWAKEFDLNLVATNDVHYLEREHSHAHDALICIGTQTHLSNPNRMSYVPEQFYLRSAAEMAALFSEVPEAVKNSVAVAEQCNVDIELGKLHYPIFD</sequence>
<dbReference type="InterPro" id="IPR004013">
    <property type="entry name" value="PHP_dom"/>
</dbReference>
<gene>
    <name evidence="2" type="ORF">METZ01_LOCUS218614</name>
</gene>
<dbReference type="SMART" id="SM00481">
    <property type="entry name" value="POLIIIAc"/>
    <property type="match status" value="1"/>
</dbReference>
<protein>
    <recommendedName>
        <fullName evidence="1">Polymerase/histidinol phosphatase N-terminal domain-containing protein</fullName>
    </recommendedName>
</protein>
<dbReference type="GO" id="GO:0006260">
    <property type="term" value="P:DNA replication"/>
    <property type="evidence" value="ECO:0007669"/>
    <property type="project" value="InterPro"/>
</dbReference>
<dbReference type="GO" id="GO:0008408">
    <property type="term" value="F:3'-5' exonuclease activity"/>
    <property type="evidence" value="ECO:0007669"/>
    <property type="project" value="InterPro"/>
</dbReference>
<dbReference type="Gene3D" id="3.20.20.140">
    <property type="entry name" value="Metal-dependent hydrolases"/>
    <property type="match status" value="1"/>
</dbReference>
<dbReference type="EMBL" id="UINC01051509">
    <property type="protein sequence ID" value="SVB65760.1"/>
    <property type="molecule type" value="Genomic_DNA"/>
</dbReference>
<feature type="non-terminal residue" evidence="2">
    <location>
        <position position="292"/>
    </location>
</feature>
<dbReference type="AlphaFoldDB" id="A0A382FRX6"/>